<dbReference type="InterPro" id="IPR050249">
    <property type="entry name" value="Pseudomonas-type_ThrB"/>
</dbReference>
<feature type="domain" description="Aminoglycoside phosphotransferase" evidence="3">
    <location>
        <begin position="185"/>
        <end position="421"/>
    </location>
</feature>
<dbReference type="Pfam" id="PF01636">
    <property type="entry name" value="APH"/>
    <property type="match status" value="1"/>
</dbReference>
<comment type="similarity">
    <text evidence="1">Belongs to the pseudomonas-type ThrB family.</text>
</comment>
<organism evidence="4 5">
    <name type="scientific">Variovorax boronicumulans</name>
    <dbReference type="NCBI Taxonomy" id="436515"/>
    <lineage>
        <taxon>Bacteria</taxon>
        <taxon>Pseudomonadati</taxon>
        <taxon>Pseudomonadota</taxon>
        <taxon>Betaproteobacteria</taxon>
        <taxon>Burkholderiales</taxon>
        <taxon>Comamonadaceae</taxon>
        <taxon>Variovorax</taxon>
    </lineage>
</organism>
<dbReference type="SUPFAM" id="SSF56112">
    <property type="entry name" value="Protein kinase-like (PK-like)"/>
    <property type="match status" value="1"/>
</dbReference>
<dbReference type="GO" id="GO:0009088">
    <property type="term" value="P:threonine biosynthetic process"/>
    <property type="evidence" value="ECO:0007669"/>
    <property type="project" value="TreeGrafter"/>
</dbReference>
<dbReference type="Gene3D" id="3.30.200.20">
    <property type="entry name" value="Phosphorylase Kinase, domain 1"/>
    <property type="match status" value="1"/>
</dbReference>
<evidence type="ECO:0000313" key="5">
    <source>
        <dbReference type="Proteomes" id="UP000217154"/>
    </source>
</evidence>
<dbReference type="InterPro" id="IPR011009">
    <property type="entry name" value="Kinase-like_dom_sf"/>
</dbReference>
<reference evidence="4 5" key="1">
    <citation type="submission" date="2017-09" db="EMBL/GenBank/DDBJ databases">
        <title>The diverse metabolic capabilities of V. boronicumulans make it an excellent choice for continued studies on novel biodegradation.</title>
        <authorList>
            <person name="Sun S."/>
        </authorList>
    </citation>
    <scope>NUCLEOTIDE SEQUENCE [LARGE SCALE GENOMIC DNA]</scope>
    <source>
        <strain evidence="4 5">J1</strain>
    </source>
</reference>
<gene>
    <name evidence="4" type="ORF">CKY39_21480</name>
</gene>
<accession>A0A250DN19</accession>
<dbReference type="AlphaFoldDB" id="A0A250DN19"/>
<dbReference type="Gene3D" id="3.90.1200.10">
    <property type="match status" value="1"/>
</dbReference>
<sequence length="478" mass="50575">MPTPLLPPPPSRVCPPPRDATAHARRIRPVRGRPPPSLARLAHGPRHPGRGAPGPTRAPRRDRAAAPARRAARAAGADHGGAAHLDGRAQCGAQGAGACVAAGGGRGRFAGSRSGALTPCGEAAEGRAESPAPRSRKAAPVTTPARSAQIAQTTPTGAAIAEKVAQAYDFGEVRSCELLRRSFNHVYGLQFADGRHAVARLSADRPRGAPNIGYETALLVHLKARGVPVAGALAARDGAHAVAMDLPEGERPLILFEHLDGDVPGDVLPDVEATGRGLALLHDAAQDYHGPASRYTLELPDLLHASLERLHAAPTMTDALRPEFSAIARALEARITAMPALTRVHGHGDCHGMNNFVTEGLDGGRVASFFDFDDAGPGWLAYDLCVYLWAMHPRTAGGTLDATSLARWRSYLVGYRSARPLPSADVDAIAAFMAVRQFWLMGEHAGRIAVWGTQSMPTSWLRTQVTMLTAWAELQTPE</sequence>
<evidence type="ECO:0000256" key="1">
    <source>
        <dbReference type="ARBA" id="ARBA00038240"/>
    </source>
</evidence>
<protein>
    <submittedName>
        <fullName evidence="4">Aminoglycoside phosphotransferase</fullName>
    </submittedName>
</protein>
<proteinExistence type="inferred from homology"/>
<dbReference type="Proteomes" id="UP000217154">
    <property type="component" value="Chromosome"/>
</dbReference>
<name>A0A250DN19_9BURK</name>
<dbReference type="PANTHER" id="PTHR21064">
    <property type="entry name" value="AMINOGLYCOSIDE PHOSPHOTRANSFERASE DOMAIN-CONTAINING PROTEIN-RELATED"/>
    <property type="match status" value="1"/>
</dbReference>
<dbReference type="EMBL" id="CP023284">
    <property type="protein sequence ID" value="ATA55511.1"/>
    <property type="molecule type" value="Genomic_DNA"/>
</dbReference>
<evidence type="ECO:0000313" key="4">
    <source>
        <dbReference type="EMBL" id="ATA55511.1"/>
    </source>
</evidence>
<feature type="compositionally biased region" description="Pro residues" evidence="2">
    <location>
        <begin position="1"/>
        <end position="18"/>
    </location>
</feature>
<dbReference type="GO" id="GO:0004413">
    <property type="term" value="F:homoserine kinase activity"/>
    <property type="evidence" value="ECO:0007669"/>
    <property type="project" value="TreeGrafter"/>
</dbReference>
<evidence type="ECO:0000259" key="3">
    <source>
        <dbReference type="Pfam" id="PF01636"/>
    </source>
</evidence>
<feature type="region of interest" description="Disordered" evidence="2">
    <location>
        <begin position="120"/>
        <end position="147"/>
    </location>
</feature>
<dbReference type="InterPro" id="IPR002575">
    <property type="entry name" value="Aminoglycoside_PTrfase"/>
</dbReference>
<keyword evidence="4" id="KW-0808">Transferase</keyword>
<feature type="compositionally biased region" description="Low complexity" evidence="2">
    <location>
        <begin position="65"/>
        <end position="81"/>
    </location>
</feature>
<dbReference type="PANTHER" id="PTHR21064:SF6">
    <property type="entry name" value="AMINOGLYCOSIDE PHOSPHOTRANSFERASE DOMAIN-CONTAINING PROTEIN"/>
    <property type="match status" value="1"/>
</dbReference>
<evidence type="ECO:0000256" key="2">
    <source>
        <dbReference type="SAM" id="MobiDB-lite"/>
    </source>
</evidence>
<dbReference type="KEGG" id="vbo:CKY39_21480"/>
<feature type="region of interest" description="Disordered" evidence="2">
    <location>
        <begin position="1"/>
        <end position="81"/>
    </location>
</feature>